<organism evidence="2 3">
    <name type="scientific">Hibiscus sabdariffa</name>
    <name type="common">roselle</name>
    <dbReference type="NCBI Taxonomy" id="183260"/>
    <lineage>
        <taxon>Eukaryota</taxon>
        <taxon>Viridiplantae</taxon>
        <taxon>Streptophyta</taxon>
        <taxon>Embryophyta</taxon>
        <taxon>Tracheophyta</taxon>
        <taxon>Spermatophyta</taxon>
        <taxon>Magnoliopsida</taxon>
        <taxon>eudicotyledons</taxon>
        <taxon>Gunneridae</taxon>
        <taxon>Pentapetalae</taxon>
        <taxon>rosids</taxon>
        <taxon>malvids</taxon>
        <taxon>Malvales</taxon>
        <taxon>Malvaceae</taxon>
        <taxon>Malvoideae</taxon>
        <taxon>Hibiscus</taxon>
    </lineage>
</organism>
<proteinExistence type="predicted"/>
<name>A0ABR2C8T1_9ROSI</name>
<reference evidence="2 3" key="1">
    <citation type="journal article" date="2024" name="G3 (Bethesda)">
        <title>Genome assembly of Hibiscus sabdariffa L. provides insights into metabolisms of medicinal natural products.</title>
        <authorList>
            <person name="Kim T."/>
        </authorList>
    </citation>
    <scope>NUCLEOTIDE SEQUENCE [LARGE SCALE GENOMIC DNA]</scope>
    <source>
        <strain evidence="2">TK-2024</strain>
        <tissue evidence="2">Old leaves</tissue>
    </source>
</reference>
<protein>
    <submittedName>
        <fullName evidence="2">Uncharacterized protein</fullName>
    </submittedName>
</protein>
<comment type="caution">
    <text evidence="2">The sequence shown here is derived from an EMBL/GenBank/DDBJ whole genome shotgun (WGS) entry which is preliminary data.</text>
</comment>
<evidence type="ECO:0000256" key="1">
    <source>
        <dbReference type="SAM" id="MobiDB-lite"/>
    </source>
</evidence>
<accession>A0ABR2C8T1</accession>
<dbReference type="Proteomes" id="UP001472677">
    <property type="component" value="Unassembled WGS sequence"/>
</dbReference>
<evidence type="ECO:0000313" key="2">
    <source>
        <dbReference type="EMBL" id="KAK8515826.1"/>
    </source>
</evidence>
<keyword evidence="3" id="KW-1185">Reference proteome</keyword>
<sequence length="80" mass="8417">MQNPSDTMCTTSNGRPLCVQHLTTALVVGLGGCPSCPDLGAIKENASPSPLKGQNVVKKGRNKADNKDLGVVIAKEERKK</sequence>
<dbReference type="EMBL" id="JBBPBM010000062">
    <property type="protein sequence ID" value="KAK8515826.1"/>
    <property type="molecule type" value="Genomic_DNA"/>
</dbReference>
<feature type="compositionally biased region" description="Basic and acidic residues" evidence="1">
    <location>
        <begin position="62"/>
        <end position="80"/>
    </location>
</feature>
<evidence type="ECO:0000313" key="3">
    <source>
        <dbReference type="Proteomes" id="UP001472677"/>
    </source>
</evidence>
<feature type="region of interest" description="Disordered" evidence="1">
    <location>
        <begin position="43"/>
        <end position="80"/>
    </location>
</feature>
<gene>
    <name evidence="2" type="ORF">V6N12_016132</name>
</gene>